<organism evidence="3 4">
    <name type="scientific">Dendryphion nanum</name>
    <dbReference type="NCBI Taxonomy" id="256645"/>
    <lineage>
        <taxon>Eukaryota</taxon>
        <taxon>Fungi</taxon>
        <taxon>Dikarya</taxon>
        <taxon>Ascomycota</taxon>
        <taxon>Pezizomycotina</taxon>
        <taxon>Dothideomycetes</taxon>
        <taxon>Pleosporomycetidae</taxon>
        <taxon>Pleosporales</taxon>
        <taxon>Torulaceae</taxon>
        <taxon>Dendryphion</taxon>
    </lineage>
</organism>
<dbReference type="EMBL" id="JAGMWT010000015">
    <property type="protein sequence ID" value="KAH7115818.1"/>
    <property type="molecule type" value="Genomic_DNA"/>
</dbReference>
<gene>
    <name evidence="3" type="ORF">B0J11DRAFT_111259</name>
</gene>
<feature type="transmembrane region" description="Helical" evidence="2">
    <location>
        <begin position="186"/>
        <end position="204"/>
    </location>
</feature>
<accession>A0A9P9IBW6</accession>
<evidence type="ECO:0000313" key="4">
    <source>
        <dbReference type="Proteomes" id="UP000700596"/>
    </source>
</evidence>
<keyword evidence="2" id="KW-0472">Membrane</keyword>
<evidence type="ECO:0000256" key="1">
    <source>
        <dbReference type="SAM" id="MobiDB-lite"/>
    </source>
</evidence>
<evidence type="ECO:0000256" key="2">
    <source>
        <dbReference type="SAM" id="Phobius"/>
    </source>
</evidence>
<proteinExistence type="predicted"/>
<keyword evidence="2" id="KW-1133">Transmembrane helix</keyword>
<keyword evidence="4" id="KW-1185">Reference proteome</keyword>
<sequence>MAASRTPDLGYGERYQNTPGHSRDPAAFEALRLEANGHACPSLQLKRASGSRAPAPGDECQECSDWRHMILPTGSRTDQLASFTASPGHQGANRFRLRSLPNSFTGLRYNGYAHAVLHCRWTFDAVQQGHRTHHVYNLNSHQPCHVTHPITHSSQQLHLFFLIFLSPALIVDRFSLPSLYSTIKNLVFLLFFIIGGSTFAILRLPSSIADHCTEGAFSWN</sequence>
<evidence type="ECO:0000313" key="3">
    <source>
        <dbReference type="EMBL" id="KAH7115818.1"/>
    </source>
</evidence>
<reference evidence="3" key="1">
    <citation type="journal article" date="2021" name="Nat. Commun.">
        <title>Genetic determinants of endophytism in the Arabidopsis root mycobiome.</title>
        <authorList>
            <person name="Mesny F."/>
            <person name="Miyauchi S."/>
            <person name="Thiergart T."/>
            <person name="Pickel B."/>
            <person name="Atanasova L."/>
            <person name="Karlsson M."/>
            <person name="Huettel B."/>
            <person name="Barry K.W."/>
            <person name="Haridas S."/>
            <person name="Chen C."/>
            <person name="Bauer D."/>
            <person name="Andreopoulos W."/>
            <person name="Pangilinan J."/>
            <person name="LaButti K."/>
            <person name="Riley R."/>
            <person name="Lipzen A."/>
            <person name="Clum A."/>
            <person name="Drula E."/>
            <person name="Henrissat B."/>
            <person name="Kohler A."/>
            <person name="Grigoriev I.V."/>
            <person name="Martin F.M."/>
            <person name="Hacquard S."/>
        </authorList>
    </citation>
    <scope>NUCLEOTIDE SEQUENCE</scope>
    <source>
        <strain evidence="3">MPI-CAGE-CH-0243</strain>
    </source>
</reference>
<keyword evidence="2" id="KW-0812">Transmembrane</keyword>
<feature type="transmembrane region" description="Helical" evidence="2">
    <location>
        <begin position="157"/>
        <end position="174"/>
    </location>
</feature>
<dbReference type="Proteomes" id="UP000700596">
    <property type="component" value="Unassembled WGS sequence"/>
</dbReference>
<protein>
    <submittedName>
        <fullName evidence="3">Uncharacterized protein</fullName>
    </submittedName>
</protein>
<name>A0A9P9IBW6_9PLEO</name>
<feature type="region of interest" description="Disordered" evidence="1">
    <location>
        <begin position="1"/>
        <end position="24"/>
    </location>
</feature>
<comment type="caution">
    <text evidence="3">The sequence shown here is derived from an EMBL/GenBank/DDBJ whole genome shotgun (WGS) entry which is preliminary data.</text>
</comment>
<dbReference type="AlphaFoldDB" id="A0A9P9IBW6"/>